<keyword evidence="3" id="KW-1185">Reference proteome</keyword>
<dbReference type="RefSeq" id="WP_005872429.1">
    <property type="nucleotide sequence ID" value="NZ_ACYG01000027.1"/>
</dbReference>
<dbReference type="EMBL" id="ACYG01000027">
    <property type="protein sequence ID" value="EEV17343.1"/>
    <property type="molecule type" value="Genomic_DNA"/>
</dbReference>
<dbReference type="Pfam" id="PF13114">
    <property type="entry name" value="RecO_N_2"/>
    <property type="match status" value="1"/>
</dbReference>
<evidence type="ECO:0000259" key="1">
    <source>
        <dbReference type="Pfam" id="PF13114"/>
    </source>
</evidence>
<name>C8PIH8_9BACT</name>
<proteinExistence type="predicted"/>
<evidence type="ECO:0000313" key="3">
    <source>
        <dbReference type="Proteomes" id="UP000005709"/>
    </source>
</evidence>
<accession>C8PIH8</accession>
<reference evidence="2 3" key="1">
    <citation type="submission" date="2009-07" db="EMBL/GenBank/DDBJ databases">
        <authorList>
            <person name="Madupu R."/>
            <person name="Sebastian Y."/>
            <person name="Durkin A.S."/>
            <person name="Torralba M."/>
            <person name="Methe B."/>
            <person name="Sutton G.G."/>
            <person name="Strausberg R.L."/>
            <person name="Nelson K.E."/>
        </authorList>
    </citation>
    <scope>NUCLEOTIDE SEQUENCE [LARGE SCALE GENOMIC DNA]</scope>
    <source>
        <strain evidence="2 3">RM3268</strain>
    </source>
</reference>
<evidence type="ECO:0000313" key="2">
    <source>
        <dbReference type="EMBL" id="EEV17343.1"/>
    </source>
</evidence>
<dbReference type="InterPro" id="IPR022572">
    <property type="entry name" value="DNA_rep/recomb_RecO_N"/>
</dbReference>
<comment type="caution">
    <text evidence="2">The sequence shown here is derived from an EMBL/GenBank/DDBJ whole genome shotgun (WGS) entry which is preliminary data.</text>
</comment>
<gene>
    <name evidence="2" type="ORF">CAMGR0001_1639</name>
</gene>
<dbReference type="Proteomes" id="UP000005709">
    <property type="component" value="Unassembled WGS sequence"/>
</dbReference>
<dbReference type="eggNOG" id="COG1381">
    <property type="taxonomic scope" value="Bacteria"/>
</dbReference>
<sequence length="204" mass="23887">MQGFILKTTKVRDEDCIVDVLSESALVRAYRFYGARHSNIIQGYKIDFELSQNQNFLPRLSGVMHLGYAWLGNREKLLFWQQFMRLLHAHLKDAEHLDKFYYELLSRAAARFGKQNPRRIIVESYAEILKFEGRLHDEPYCFLCDEEILENIALCRGFLPAHEHCAQRAGFAQDEILEFLRSKKTLNLNDETVGYLYDIVAEGF</sequence>
<dbReference type="OrthoDB" id="5338768at2"/>
<dbReference type="NCBIfam" id="NF010483">
    <property type="entry name" value="PRK13908.1"/>
    <property type="match status" value="1"/>
</dbReference>
<organism evidence="2 3">
    <name type="scientific">Campylobacter gracilis RM3268</name>
    <dbReference type="NCBI Taxonomy" id="553220"/>
    <lineage>
        <taxon>Bacteria</taxon>
        <taxon>Pseudomonadati</taxon>
        <taxon>Campylobacterota</taxon>
        <taxon>Epsilonproteobacteria</taxon>
        <taxon>Campylobacterales</taxon>
        <taxon>Campylobacteraceae</taxon>
        <taxon>Campylobacter</taxon>
    </lineage>
</organism>
<protein>
    <submittedName>
        <fullName evidence="2">Putative recombination protein RecO</fullName>
    </submittedName>
</protein>
<dbReference type="STRING" id="824.CGRAC_0636"/>
<dbReference type="AlphaFoldDB" id="C8PIH8"/>
<feature type="domain" description="DNA replication/recombination mediator RecO N-terminal" evidence="1">
    <location>
        <begin position="1"/>
        <end position="70"/>
    </location>
</feature>